<reference evidence="1 2" key="1">
    <citation type="submission" date="2019-03" db="EMBL/GenBank/DDBJ databases">
        <title>Genomic Encyclopedia of Type Strains, Phase IV (KMG-IV): sequencing the most valuable type-strain genomes for metagenomic binning, comparative biology and taxonomic classification.</title>
        <authorList>
            <person name="Goeker M."/>
        </authorList>
    </citation>
    <scope>NUCLEOTIDE SEQUENCE [LARGE SCALE GENOMIC DNA]</scope>
    <source>
        <strain evidence="1 2">DSM 45707</strain>
    </source>
</reference>
<name>A0A4R3LAK7_9BACL</name>
<dbReference type="SUPFAM" id="SSF54637">
    <property type="entry name" value="Thioesterase/thiol ester dehydrase-isomerase"/>
    <property type="match status" value="1"/>
</dbReference>
<dbReference type="RefSeq" id="WP_131923131.1">
    <property type="nucleotide sequence ID" value="NZ_SMAG01000001.1"/>
</dbReference>
<proteinExistence type="predicted"/>
<protein>
    <submittedName>
        <fullName evidence="1">Uncharacterized protein</fullName>
    </submittedName>
</protein>
<evidence type="ECO:0000313" key="1">
    <source>
        <dbReference type="EMBL" id="TCS96742.1"/>
    </source>
</evidence>
<comment type="caution">
    <text evidence="1">The sequence shown here is derived from an EMBL/GenBank/DDBJ whole genome shotgun (WGS) entry which is preliminary data.</text>
</comment>
<dbReference type="EMBL" id="SMAG01000001">
    <property type="protein sequence ID" value="TCS96742.1"/>
    <property type="molecule type" value="Genomic_DNA"/>
</dbReference>
<keyword evidence="2" id="KW-1185">Reference proteome</keyword>
<sequence>MIYVFGSSKINESVYIIGVISLLFNRKFTEKDQDKSVQIGDYIEVNKTVTSRDIFTYLGLTDEQNPLFFDENVAAQTPYQQCLIPPGLLINWLGTIATTQLVGSGSIMKGLTIHSSDSCIQEKPVQLSAQVLRFQEELSSIICHVEVSQSSQIKLSGEMEIAVAPPLRLPFDDAYNNF</sequence>
<dbReference type="InterPro" id="IPR029069">
    <property type="entry name" value="HotDog_dom_sf"/>
</dbReference>
<dbReference type="Proteomes" id="UP000294937">
    <property type="component" value="Unassembled WGS sequence"/>
</dbReference>
<organism evidence="1 2">
    <name type="scientific">Hazenella coriacea</name>
    <dbReference type="NCBI Taxonomy" id="1179467"/>
    <lineage>
        <taxon>Bacteria</taxon>
        <taxon>Bacillati</taxon>
        <taxon>Bacillota</taxon>
        <taxon>Bacilli</taxon>
        <taxon>Bacillales</taxon>
        <taxon>Thermoactinomycetaceae</taxon>
        <taxon>Hazenella</taxon>
    </lineage>
</organism>
<evidence type="ECO:0000313" key="2">
    <source>
        <dbReference type="Proteomes" id="UP000294937"/>
    </source>
</evidence>
<gene>
    <name evidence="1" type="ORF">EDD58_101383</name>
</gene>
<dbReference type="AlphaFoldDB" id="A0A4R3LAK7"/>
<accession>A0A4R3LAK7</accession>
<dbReference type="Gene3D" id="3.10.129.10">
    <property type="entry name" value="Hotdog Thioesterase"/>
    <property type="match status" value="1"/>
</dbReference>
<dbReference type="OrthoDB" id="2691304at2"/>